<dbReference type="InterPro" id="IPR058245">
    <property type="entry name" value="NreC/VraR/RcsB-like_REC"/>
</dbReference>
<dbReference type="Proteomes" id="UP001333818">
    <property type="component" value="Unassembled WGS sequence"/>
</dbReference>
<dbReference type="GO" id="GO:0000160">
    <property type="term" value="P:phosphorelay signal transduction system"/>
    <property type="evidence" value="ECO:0007669"/>
    <property type="project" value="InterPro"/>
</dbReference>
<accession>A0AAW9PX10</accession>
<evidence type="ECO:0000256" key="1">
    <source>
        <dbReference type="ARBA" id="ARBA00023125"/>
    </source>
</evidence>
<dbReference type="PANTHER" id="PTHR43214:SF43">
    <property type="entry name" value="TWO-COMPONENT RESPONSE REGULATOR"/>
    <property type="match status" value="1"/>
</dbReference>
<dbReference type="InterPro" id="IPR001789">
    <property type="entry name" value="Sig_transdc_resp-reg_receiver"/>
</dbReference>
<comment type="caution">
    <text evidence="4">The sequence shown here is derived from an EMBL/GenBank/DDBJ whole genome shotgun (WGS) entry which is preliminary data.</text>
</comment>
<dbReference type="InterPro" id="IPR039420">
    <property type="entry name" value="WalR-like"/>
</dbReference>
<dbReference type="PANTHER" id="PTHR43214">
    <property type="entry name" value="TWO-COMPONENT RESPONSE REGULATOR"/>
    <property type="match status" value="1"/>
</dbReference>
<sequence length="143" mass="15610">MNDIQTILVESEEKTRIALRVALRSQPGIEVASEATNGTTGLVLLESIDVDVAIVDAHLPDMSIREFIQQMHDLQIEATVKPSRLLILLDPNEPAIIVQTLAMHVEGYCLKNASVEQMAAAIRQIDAGNSYIDLGIAKHLLSV</sequence>
<dbReference type="SUPFAM" id="SSF52172">
    <property type="entry name" value="CheY-like"/>
    <property type="match status" value="1"/>
</dbReference>
<dbReference type="AlphaFoldDB" id="A0AAW9PX10"/>
<dbReference type="CDD" id="cd17535">
    <property type="entry name" value="REC_NarL-like"/>
    <property type="match status" value="1"/>
</dbReference>
<dbReference type="PROSITE" id="PS50110">
    <property type="entry name" value="RESPONSE_REGULATORY"/>
    <property type="match status" value="1"/>
</dbReference>
<dbReference type="Gene3D" id="3.40.50.2300">
    <property type="match status" value="1"/>
</dbReference>
<reference evidence="4" key="1">
    <citation type="submission" date="2024-01" db="EMBL/GenBank/DDBJ databases">
        <title>Bank of Algae and Cyanobacteria of the Azores (BACA) strain genomes.</title>
        <authorList>
            <person name="Luz R."/>
            <person name="Cordeiro R."/>
            <person name="Fonseca A."/>
            <person name="Goncalves V."/>
        </authorList>
    </citation>
    <scope>NUCLEOTIDE SEQUENCE</scope>
    <source>
        <strain evidence="4">BACA0141</strain>
    </source>
</reference>
<dbReference type="GO" id="GO:0003677">
    <property type="term" value="F:DNA binding"/>
    <property type="evidence" value="ECO:0007669"/>
    <property type="project" value="UniProtKB-KW"/>
</dbReference>
<evidence type="ECO:0000256" key="2">
    <source>
        <dbReference type="PROSITE-ProRule" id="PRU00169"/>
    </source>
</evidence>
<dbReference type="EMBL" id="JAZBJZ010000013">
    <property type="protein sequence ID" value="MEE3716129.1"/>
    <property type="molecule type" value="Genomic_DNA"/>
</dbReference>
<name>A0AAW9PX10_9CYAN</name>
<keyword evidence="5" id="KW-1185">Reference proteome</keyword>
<feature type="modified residue" description="4-aspartylphosphate" evidence="2">
    <location>
        <position position="56"/>
    </location>
</feature>
<proteinExistence type="predicted"/>
<evidence type="ECO:0000313" key="4">
    <source>
        <dbReference type="EMBL" id="MEE3716129.1"/>
    </source>
</evidence>
<organism evidence="4 5">
    <name type="scientific">Tumidithrix elongata BACA0141</name>
    <dbReference type="NCBI Taxonomy" id="2716417"/>
    <lineage>
        <taxon>Bacteria</taxon>
        <taxon>Bacillati</taxon>
        <taxon>Cyanobacteriota</taxon>
        <taxon>Cyanophyceae</taxon>
        <taxon>Pseudanabaenales</taxon>
        <taxon>Pseudanabaenaceae</taxon>
        <taxon>Tumidithrix</taxon>
        <taxon>Tumidithrix elongata</taxon>
    </lineage>
</organism>
<dbReference type="InterPro" id="IPR011006">
    <property type="entry name" value="CheY-like_superfamily"/>
</dbReference>
<dbReference type="RefSeq" id="WP_330482555.1">
    <property type="nucleotide sequence ID" value="NZ_JAZBJZ010000013.1"/>
</dbReference>
<gene>
    <name evidence="4" type="ORF">V2H45_05150</name>
</gene>
<keyword evidence="2" id="KW-0597">Phosphoprotein</keyword>
<feature type="domain" description="Response regulatory" evidence="3">
    <location>
        <begin position="5"/>
        <end position="126"/>
    </location>
</feature>
<dbReference type="Pfam" id="PF00072">
    <property type="entry name" value="Response_reg"/>
    <property type="match status" value="1"/>
</dbReference>
<keyword evidence="1" id="KW-0238">DNA-binding</keyword>
<evidence type="ECO:0000259" key="3">
    <source>
        <dbReference type="PROSITE" id="PS50110"/>
    </source>
</evidence>
<dbReference type="SMART" id="SM00448">
    <property type="entry name" value="REC"/>
    <property type="match status" value="1"/>
</dbReference>
<protein>
    <submittedName>
        <fullName evidence="4">Response regulator transcription factor</fullName>
    </submittedName>
</protein>
<evidence type="ECO:0000313" key="5">
    <source>
        <dbReference type="Proteomes" id="UP001333818"/>
    </source>
</evidence>